<evidence type="ECO:0000256" key="1">
    <source>
        <dbReference type="SAM" id="MobiDB-lite"/>
    </source>
</evidence>
<protein>
    <submittedName>
        <fullName evidence="2">Uncharacterized protein</fullName>
    </submittedName>
</protein>
<evidence type="ECO:0000313" key="3">
    <source>
        <dbReference type="Proteomes" id="UP000031443"/>
    </source>
</evidence>
<feature type="compositionally biased region" description="Pro residues" evidence="1">
    <location>
        <begin position="62"/>
        <end position="72"/>
    </location>
</feature>
<feature type="compositionally biased region" description="Basic and acidic residues" evidence="1">
    <location>
        <begin position="16"/>
        <end position="39"/>
    </location>
</feature>
<dbReference type="AlphaFoldDB" id="M7B493"/>
<dbReference type="Proteomes" id="UP000031443">
    <property type="component" value="Unassembled WGS sequence"/>
</dbReference>
<feature type="compositionally biased region" description="Basic and acidic residues" evidence="1">
    <location>
        <begin position="121"/>
        <end position="133"/>
    </location>
</feature>
<sequence length="142" mass="15140">MGQEWGITASGSFGEAKADEALKAKERSEEEAKKRKEEGYGSLSGQTVPLRHFLSGWTPCPLSNPPRSPPPYHAAQSTRTGSHAAPPELKGLARRSHGPGCLPTSALAVQILRTVGESIKDELPCGRKPRDLGDPVGFRGLS</sequence>
<accession>M7B493</accession>
<name>M7B493_CHEMY</name>
<organism evidence="2 3">
    <name type="scientific">Chelonia mydas</name>
    <name type="common">Green sea-turtle</name>
    <name type="synonym">Chelonia agassizi</name>
    <dbReference type="NCBI Taxonomy" id="8469"/>
    <lineage>
        <taxon>Eukaryota</taxon>
        <taxon>Metazoa</taxon>
        <taxon>Chordata</taxon>
        <taxon>Craniata</taxon>
        <taxon>Vertebrata</taxon>
        <taxon>Euteleostomi</taxon>
        <taxon>Archelosauria</taxon>
        <taxon>Testudinata</taxon>
        <taxon>Testudines</taxon>
        <taxon>Cryptodira</taxon>
        <taxon>Durocryptodira</taxon>
        <taxon>Americhelydia</taxon>
        <taxon>Chelonioidea</taxon>
        <taxon>Cheloniidae</taxon>
        <taxon>Chelonia</taxon>
    </lineage>
</organism>
<evidence type="ECO:0000313" key="2">
    <source>
        <dbReference type="EMBL" id="EMP32736.1"/>
    </source>
</evidence>
<dbReference type="EMBL" id="KB539019">
    <property type="protein sequence ID" value="EMP32736.1"/>
    <property type="molecule type" value="Genomic_DNA"/>
</dbReference>
<reference evidence="3" key="1">
    <citation type="journal article" date="2013" name="Nat. Genet.">
        <title>The draft genomes of soft-shell turtle and green sea turtle yield insights into the development and evolution of the turtle-specific body plan.</title>
        <authorList>
            <person name="Wang Z."/>
            <person name="Pascual-Anaya J."/>
            <person name="Zadissa A."/>
            <person name="Li W."/>
            <person name="Niimura Y."/>
            <person name="Huang Z."/>
            <person name="Li C."/>
            <person name="White S."/>
            <person name="Xiong Z."/>
            <person name="Fang D."/>
            <person name="Wang B."/>
            <person name="Ming Y."/>
            <person name="Chen Y."/>
            <person name="Zheng Y."/>
            <person name="Kuraku S."/>
            <person name="Pignatelli M."/>
            <person name="Herrero J."/>
            <person name="Beal K."/>
            <person name="Nozawa M."/>
            <person name="Li Q."/>
            <person name="Wang J."/>
            <person name="Zhang H."/>
            <person name="Yu L."/>
            <person name="Shigenobu S."/>
            <person name="Wang J."/>
            <person name="Liu J."/>
            <person name="Flicek P."/>
            <person name="Searle S."/>
            <person name="Wang J."/>
            <person name="Kuratani S."/>
            <person name="Yin Y."/>
            <person name="Aken B."/>
            <person name="Zhang G."/>
            <person name="Irie N."/>
        </authorList>
    </citation>
    <scope>NUCLEOTIDE SEQUENCE [LARGE SCALE GENOMIC DNA]</scope>
</reference>
<gene>
    <name evidence="2" type="ORF">UY3_10145</name>
</gene>
<proteinExistence type="predicted"/>
<feature type="region of interest" description="Disordered" evidence="1">
    <location>
        <begin position="1"/>
        <end position="100"/>
    </location>
</feature>
<keyword evidence="3" id="KW-1185">Reference proteome</keyword>
<feature type="region of interest" description="Disordered" evidence="1">
    <location>
        <begin position="121"/>
        <end position="142"/>
    </location>
</feature>